<evidence type="ECO:0000256" key="4">
    <source>
        <dbReference type="ARBA" id="ARBA00022692"/>
    </source>
</evidence>
<feature type="transmembrane region" description="Helical" evidence="9">
    <location>
        <begin position="263"/>
        <end position="282"/>
    </location>
</feature>
<name>A0A1N7KZQ7_9PROT</name>
<dbReference type="GO" id="GO:0006865">
    <property type="term" value="P:amino acid transport"/>
    <property type="evidence" value="ECO:0007669"/>
    <property type="project" value="UniProtKB-KW"/>
</dbReference>
<dbReference type="PANTHER" id="PTHR11795">
    <property type="entry name" value="BRANCHED-CHAIN AMINO ACID TRANSPORT SYSTEM PERMEASE PROTEIN LIVH"/>
    <property type="match status" value="1"/>
</dbReference>
<evidence type="ECO:0000256" key="6">
    <source>
        <dbReference type="ARBA" id="ARBA00022989"/>
    </source>
</evidence>
<evidence type="ECO:0000256" key="2">
    <source>
        <dbReference type="ARBA" id="ARBA00022448"/>
    </source>
</evidence>
<evidence type="ECO:0000256" key="9">
    <source>
        <dbReference type="SAM" id="Phobius"/>
    </source>
</evidence>
<keyword evidence="2" id="KW-0813">Transport</keyword>
<dbReference type="GO" id="GO:0022857">
    <property type="term" value="F:transmembrane transporter activity"/>
    <property type="evidence" value="ECO:0007669"/>
    <property type="project" value="InterPro"/>
</dbReference>
<keyword evidence="4 9" id="KW-0812">Transmembrane</keyword>
<dbReference type="AlphaFoldDB" id="A0A1N7KZQ7"/>
<evidence type="ECO:0000313" key="10">
    <source>
        <dbReference type="EMBL" id="SIS67099.1"/>
    </source>
</evidence>
<dbReference type="STRING" id="80876.SAMN05421779_10314"/>
<dbReference type="OrthoDB" id="9778908at2"/>
<comment type="similarity">
    <text evidence="8">Belongs to the binding-protein-dependent transport system permease family. LivHM subfamily.</text>
</comment>
<dbReference type="Pfam" id="PF02653">
    <property type="entry name" value="BPD_transp_2"/>
    <property type="match status" value="1"/>
</dbReference>
<dbReference type="PANTHER" id="PTHR11795:SF445">
    <property type="entry name" value="AMINO ACID ABC TRANSPORTER PERMEASE PROTEIN"/>
    <property type="match status" value="1"/>
</dbReference>
<evidence type="ECO:0000313" key="11">
    <source>
        <dbReference type="Proteomes" id="UP000185678"/>
    </source>
</evidence>
<dbReference type="CDD" id="cd06582">
    <property type="entry name" value="TM_PBP1_LivH_like"/>
    <property type="match status" value="1"/>
</dbReference>
<feature type="transmembrane region" description="Helical" evidence="9">
    <location>
        <begin position="6"/>
        <end position="28"/>
    </location>
</feature>
<proteinExistence type="inferred from homology"/>
<comment type="subcellular location">
    <subcellularLocation>
        <location evidence="1">Cell membrane</location>
        <topology evidence="1">Multi-pass membrane protein</topology>
    </subcellularLocation>
</comment>
<dbReference type="Proteomes" id="UP000185678">
    <property type="component" value="Unassembled WGS sequence"/>
</dbReference>
<sequence>MLELILQALYSGLLAGGYYAMIALGLALVFGTMRIINLAHGELVLLAAYVAFEMERSFGWTPLASIPVALVVVGLTALVIYLLIGRIRQDRELNSLILTFGIAIVLTNLILMIWSADIRSTSNSWFMDGVVLGDTLFSMRGEVIFCVIGVLLLAATYWWLNHTWQGRALRAVASNRDAAKLMGVNPARIEALSFLVSGVLATFAGVAVYTASVVFPAVGHNLTIKAFVITVLAGMGSVPGVLLGAVLIGVGETLTTTLAKPSLQELTGMVIFLLILFLRPSGLFGRKGMVKK</sequence>
<keyword evidence="5" id="KW-0029">Amino-acid transport</keyword>
<evidence type="ECO:0000256" key="1">
    <source>
        <dbReference type="ARBA" id="ARBA00004651"/>
    </source>
</evidence>
<keyword evidence="11" id="KW-1185">Reference proteome</keyword>
<dbReference type="RefSeq" id="WP_076399678.1">
    <property type="nucleotide sequence ID" value="NZ_FTOA01000003.1"/>
</dbReference>
<protein>
    <submittedName>
        <fullName evidence="10">Amino acid/amide ABC transporter membrane protein 1, HAAT family</fullName>
    </submittedName>
</protein>
<evidence type="ECO:0000256" key="8">
    <source>
        <dbReference type="ARBA" id="ARBA00037998"/>
    </source>
</evidence>
<feature type="transmembrane region" description="Helical" evidence="9">
    <location>
        <begin position="64"/>
        <end position="84"/>
    </location>
</feature>
<feature type="transmembrane region" description="Helical" evidence="9">
    <location>
        <begin position="96"/>
        <end position="116"/>
    </location>
</feature>
<dbReference type="EMBL" id="FTOA01000003">
    <property type="protein sequence ID" value="SIS67099.1"/>
    <property type="molecule type" value="Genomic_DNA"/>
</dbReference>
<evidence type="ECO:0000256" key="3">
    <source>
        <dbReference type="ARBA" id="ARBA00022475"/>
    </source>
</evidence>
<dbReference type="GO" id="GO:0005886">
    <property type="term" value="C:plasma membrane"/>
    <property type="evidence" value="ECO:0007669"/>
    <property type="project" value="UniProtKB-SubCell"/>
</dbReference>
<dbReference type="InterPro" id="IPR001851">
    <property type="entry name" value="ABC_transp_permease"/>
</dbReference>
<feature type="transmembrane region" description="Helical" evidence="9">
    <location>
        <begin position="191"/>
        <end position="215"/>
    </location>
</feature>
<feature type="transmembrane region" description="Helical" evidence="9">
    <location>
        <begin position="227"/>
        <end position="251"/>
    </location>
</feature>
<dbReference type="InterPro" id="IPR052157">
    <property type="entry name" value="BCAA_transport_permease"/>
</dbReference>
<accession>A0A1N7KZQ7</accession>
<evidence type="ECO:0000256" key="5">
    <source>
        <dbReference type="ARBA" id="ARBA00022970"/>
    </source>
</evidence>
<feature type="transmembrane region" description="Helical" evidence="9">
    <location>
        <begin position="35"/>
        <end position="52"/>
    </location>
</feature>
<keyword evidence="3" id="KW-1003">Cell membrane</keyword>
<reference evidence="10 11" key="1">
    <citation type="submission" date="2017-01" db="EMBL/GenBank/DDBJ databases">
        <authorList>
            <person name="Mah S.A."/>
            <person name="Swanson W.J."/>
            <person name="Moy G.W."/>
            <person name="Vacquier V.D."/>
        </authorList>
    </citation>
    <scope>NUCLEOTIDE SEQUENCE [LARGE SCALE GENOMIC DNA]</scope>
    <source>
        <strain evidence="10 11">DSM 11589</strain>
    </source>
</reference>
<organism evidence="10 11">
    <name type="scientific">Insolitispirillum peregrinum</name>
    <dbReference type="NCBI Taxonomy" id="80876"/>
    <lineage>
        <taxon>Bacteria</taxon>
        <taxon>Pseudomonadati</taxon>
        <taxon>Pseudomonadota</taxon>
        <taxon>Alphaproteobacteria</taxon>
        <taxon>Rhodospirillales</taxon>
        <taxon>Novispirillaceae</taxon>
        <taxon>Insolitispirillum</taxon>
    </lineage>
</organism>
<keyword evidence="6 9" id="KW-1133">Transmembrane helix</keyword>
<feature type="transmembrane region" description="Helical" evidence="9">
    <location>
        <begin position="136"/>
        <end position="160"/>
    </location>
</feature>
<gene>
    <name evidence="10" type="ORF">SAMN05421779_10314</name>
</gene>
<evidence type="ECO:0000256" key="7">
    <source>
        <dbReference type="ARBA" id="ARBA00023136"/>
    </source>
</evidence>
<keyword evidence="7 9" id="KW-0472">Membrane</keyword>